<keyword evidence="3" id="KW-1185">Reference proteome</keyword>
<protein>
    <submittedName>
        <fullName evidence="2">Uncharacterized protein</fullName>
    </submittedName>
</protein>
<dbReference type="HOGENOM" id="CLU_748812_0_0_1"/>
<accession>A0A0E0DRR0</accession>
<feature type="region of interest" description="Disordered" evidence="1">
    <location>
        <begin position="34"/>
        <end position="90"/>
    </location>
</feature>
<sequence>MQVAVDELADLPPSVYIVVRNHGYEIFFEPELPKVDGKGKKKIDDIDQDGERKNGGDDDVHMEDRDPKRQKNGSDGSLRMEMGGSAPAKLPSTCTNNMVLDNEAISPPPSSDTPATTTELEAFASYSSVVLETPMSQLRAQGTGNSESTKAAVGGVTDEVLTQLAKLATTKVLSTEVAVQLAGIDEVVTNGKEQQQEPVSIAQELQHVSASLLSPVEHVLDCNVQSELLPKNSQLAGDGRVASTKNLMAVLATNEDQLSASRAATPKAQDAAQAVGARSPTRRRPRCPVDPIPTRQSERQKAMANADAPVANRAELLKKVHNLETLIGNKFNTTNSVVLVPVKTLAANFSKLGVSLGKNDLEIKESINQI</sequence>
<evidence type="ECO:0000256" key="1">
    <source>
        <dbReference type="SAM" id="MobiDB-lite"/>
    </source>
</evidence>
<dbReference type="EnsemblPlants" id="OMERI05G15110.1">
    <property type="protein sequence ID" value="OMERI05G15110.1"/>
    <property type="gene ID" value="OMERI05G15110"/>
</dbReference>
<organism evidence="2">
    <name type="scientific">Oryza meridionalis</name>
    <dbReference type="NCBI Taxonomy" id="40149"/>
    <lineage>
        <taxon>Eukaryota</taxon>
        <taxon>Viridiplantae</taxon>
        <taxon>Streptophyta</taxon>
        <taxon>Embryophyta</taxon>
        <taxon>Tracheophyta</taxon>
        <taxon>Spermatophyta</taxon>
        <taxon>Magnoliopsida</taxon>
        <taxon>Liliopsida</taxon>
        <taxon>Poales</taxon>
        <taxon>Poaceae</taxon>
        <taxon>BOP clade</taxon>
        <taxon>Oryzoideae</taxon>
        <taxon>Oryzeae</taxon>
        <taxon>Oryzinae</taxon>
        <taxon>Oryza</taxon>
    </lineage>
</organism>
<dbReference type="AlphaFoldDB" id="A0A0E0DRR0"/>
<proteinExistence type="predicted"/>
<reference evidence="2" key="1">
    <citation type="submission" date="2015-04" db="UniProtKB">
        <authorList>
            <consortium name="EnsemblPlants"/>
        </authorList>
    </citation>
    <scope>IDENTIFICATION</scope>
</reference>
<reference evidence="2" key="2">
    <citation type="submission" date="2018-05" db="EMBL/GenBank/DDBJ databases">
        <title>OmerRS3 (Oryza meridionalis Reference Sequence Version 3).</title>
        <authorList>
            <person name="Zhang J."/>
            <person name="Kudrna D."/>
            <person name="Lee S."/>
            <person name="Talag J."/>
            <person name="Welchert J."/>
            <person name="Wing R.A."/>
        </authorList>
    </citation>
    <scope>NUCLEOTIDE SEQUENCE [LARGE SCALE GENOMIC DNA]</scope>
    <source>
        <strain evidence="2">cv. OR44</strain>
    </source>
</reference>
<name>A0A0E0DRR0_9ORYZ</name>
<evidence type="ECO:0000313" key="3">
    <source>
        <dbReference type="Proteomes" id="UP000008021"/>
    </source>
</evidence>
<evidence type="ECO:0000313" key="2">
    <source>
        <dbReference type="EnsemblPlants" id="OMERI05G15110.1"/>
    </source>
</evidence>
<dbReference type="Proteomes" id="UP000008021">
    <property type="component" value="Chromosome 5"/>
</dbReference>
<feature type="compositionally biased region" description="Basic and acidic residues" evidence="1">
    <location>
        <begin position="34"/>
        <end position="69"/>
    </location>
</feature>
<feature type="region of interest" description="Disordered" evidence="1">
    <location>
        <begin position="266"/>
        <end position="300"/>
    </location>
</feature>
<dbReference type="Gramene" id="OMERI05G15110.1">
    <property type="protein sequence ID" value="OMERI05G15110.1"/>
    <property type="gene ID" value="OMERI05G15110"/>
</dbReference>